<dbReference type="SUPFAM" id="SSF55073">
    <property type="entry name" value="Nucleotide cyclase"/>
    <property type="match status" value="1"/>
</dbReference>
<evidence type="ECO:0000313" key="10">
    <source>
        <dbReference type="Proteomes" id="UP000679722"/>
    </source>
</evidence>
<dbReference type="Gene3D" id="3.20.20.450">
    <property type="entry name" value="EAL domain"/>
    <property type="match status" value="1"/>
</dbReference>
<dbReference type="SMART" id="SM00052">
    <property type="entry name" value="EAL"/>
    <property type="match status" value="1"/>
</dbReference>
<reference evidence="9 10" key="1">
    <citation type="submission" date="2021-04" db="EMBL/GenBank/DDBJ databases">
        <authorList>
            <person name="Sun C."/>
        </authorList>
    </citation>
    <scope>NUCLEOTIDE SEQUENCE [LARGE SCALE GENOMIC DNA]</scope>
    <source>
        <strain evidence="9 10">A79</strain>
    </source>
</reference>
<evidence type="ECO:0000259" key="8">
    <source>
        <dbReference type="PROSITE" id="PS50887"/>
    </source>
</evidence>
<protein>
    <submittedName>
        <fullName evidence="9">EAL domain-containing protein</fullName>
    </submittedName>
</protein>
<dbReference type="PROSITE" id="PS50839">
    <property type="entry name" value="CHASE"/>
    <property type="match status" value="1"/>
</dbReference>
<dbReference type="EMBL" id="JAGSSV010000017">
    <property type="protein sequence ID" value="MBR7889662.1"/>
    <property type="molecule type" value="Genomic_DNA"/>
</dbReference>
<evidence type="ECO:0000256" key="1">
    <source>
        <dbReference type="ARBA" id="ARBA00004370"/>
    </source>
</evidence>
<gene>
    <name evidence="9" type="ORF">J9B83_11990</name>
</gene>
<reference evidence="10" key="2">
    <citation type="submission" date="2023-07" db="EMBL/GenBank/DDBJ databases">
        <title>Marinomonas vulgaris A79, complete genome.</title>
        <authorList>
            <person name="Ying J.-J."/>
        </authorList>
    </citation>
    <scope>NUCLEOTIDE SEQUENCE [LARGE SCALE GENOMIC DNA]</scope>
    <source>
        <strain evidence="10">A79</strain>
    </source>
</reference>
<evidence type="ECO:0000256" key="4">
    <source>
        <dbReference type="ARBA" id="ARBA00023136"/>
    </source>
</evidence>
<dbReference type="Gene3D" id="3.30.450.350">
    <property type="entry name" value="CHASE domain"/>
    <property type="match status" value="1"/>
</dbReference>
<organism evidence="9 10">
    <name type="scientific">Marinomonas vulgaris</name>
    <dbReference type="NCBI Taxonomy" id="2823372"/>
    <lineage>
        <taxon>Bacteria</taxon>
        <taxon>Pseudomonadati</taxon>
        <taxon>Pseudomonadota</taxon>
        <taxon>Gammaproteobacteria</taxon>
        <taxon>Oceanospirillales</taxon>
        <taxon>Oceanospirillaceae</taxon>
        <taxon>Marinomonas</taxon>
    </lineage>
</organism>
<dbReference type="SMART" id="SM01079">
    <property type="entry name" value="CHASE"/>
    <property type="match status" value="1"/>
</dbReference>
<dbReference type="CDD" id="cd01948">
    <property type="entry name" value="EAL"/>
    <property type="match status" value="1"/>
</dbReference>
<dbReference type="Pfam" id="PF03924">
    <property type="entry name" value="CHASE"/>
    <property type="match status" value="1"/>
</dbReference>
<dbReference type="SMART" id="SM00267">
    <property type="entry name" value="GGDEF"/>
    <property type="match status" value="1"/>
</dbReference>
<evidence type="ECO:0000313" key="9">
    <source>
        <dbReference type="EMBL" id="MBR7889662.1"/>
    </source>
</evidence>
<name>A0ABS5HDD8_9GAMM</name>
<dbReference type="NCBIfam" id="TIGR00254">
    <property type="entry name" value="GGDEF"/>
    <property type="match status" value="1"/>
</dbReference>
<feature type="domain" description="GGDEF" evidence="8">
    <location>
        <begin position="311"/>
        <end position="444"/>
    </location>
</feature>
<dbReference type="Pfam" id="PF00990">
    <property type="entry name" value="GGDEF"/>
    <property type="match status" value="1"/>
</dbReference>
<dbReference type="Gene3D" id="3.30.70.270">
    <property type="match status" value="1"/>
</dbReference>
<evidence type="ECO:0000256" key="2">
    <source>
        <dbReference type="ARBA" id="ARBA00022692"/>
    </source>
</evidence>
<dbReference type="CDD" id="cd01949">
    <property type="entry name" value="GGDEF"/>
    <property type="match status" value="1"/>
</dbReference>
<comment type="caution">
    <text evidence="9">The sequence shown here is derived from an EMBL/GenBank/DDBJ whole genome shotgun (WGS) entry which is preliminary data.</text>
</comment>
<keyword evidence="2 5" id="KW-0812">Transmembrane</keyword>
<dbReference type="PROSITE" id="PS50883">
    <property type="entry name" value="EAL"/>
    <property type="match status" value="1"/>
</dbReference>
<dbReference type="InterPro" id="IPR043128">
    <property type="entry name" value="Rev_trsase/Diguanyl_cyclase"/>
</dbReference>
<evidence type="ECO:0000256" key="3">
    <source>
        <dbReference type="ARBA" id="ARBA00022989"/>
    </source>
</evidence>
<comment type="subcellular location">
    <subcellularLocation>
        <location evidence="1">Membrane</location>
    </subcellularLocation>
</comment>
<dbReference type="PANTHER" id="PTHR33121">
    <property type="entry name" value="CYCLIC DI-GMP PHOSPHODIESTERASE PDEF"/>
    <property type="match status" value="1"/>
</dbReference>
<dbReference type="SUPFAM" id="SSF141868">
    <property type="entry name" value="EAL domain-like"/>
    <property type="match status" value="1"/>
</dbReference>
<feature type="domain" description="CHASE" evidence="6">
    <location>
        <begin position="84"/>
        <end position="177"/>
    </location>
</feature>
<dbReference type="InterPro" id="IPR050706">
    <property type="entry name" value="Cyclic-di-GMP_PDE-like"/>
</dbReference>
<dbReference type="InterPro" id="IPR000160">
    <property type="entry name" value="GGDEF_dom"/>
</dbReference>
<accession>A0ABS5HDD8</accession>
<proteinExistence type="predicted"/>
<dbReference type="PANTHER" id="PTHR33121:SF70">
    <property type="entry name" value="SIGNALING PROTEIN YKOW"/>
    <property type="match status" value="1"/>
</dbReference>
<sequence length="709" mass="79828">MIFLGFSWVQSTQHVIASQQELLLSGIARTQSAILERQLSAAFTSTQILAYEIEQNNGKTDWFDDYADTLVNSIGDIKHLQLAPDGIITDVYPEDNQPILGLDILTTPKYVKEASLSVKTQKMFIIGPIDLVQGGAAVICRVPVFLNRGTQKETFWGFASAVIYLDSLLNATRLRTLESEGFQFSLTRQHTANQKTISLASSAQPLSDLYAITNLMLPVGNLSLSISRQSSSSFGTNRSVSYLLTLCISLLLSFSLYAMLIQPLKLQKQVKEKTLALQNLAYQDSLTGLKNRRFLQDNLSKSVSLELKHNPITAFIFLDLDNFKRINDTEGHNVGDQILTIIANRLDKFSQKSDLVIRLGGDEFALLLANTDTREYIAQRSEQILQYIRRPITFRSKEYSISASIGIAMIPDHGRDLITLMQNADLAMYQAKKEGKNQYAFYNENIKLTTHNLVKGEKDLAAALQREEFEVYFQPQFNLKTNQVFAAEALVRWNHPEKGLIFPDEFIPIAERTGKIVDLGYWVLESSIAYLAQRKLDNRPDITIHINLAPAQLSDFSLVTRVKTLLTKYQVPAHLVGFEVTESTILTDVPLAQKILHTLKNMGICFSIDDFGTGYSSLSQLKQLPVNMLKIDRSFIIELESNEDDQKIVEAIIAMAHKLNIKTLAEGIETRKQWQLLEEFQCDFGQGYYVSKPITAEAFNQGNLIVHSE</sequence>
<keyword evidence="4 5" id="KW-0472">Membrane</keyword>
<dbReference type="InterPro" id="IPR029787">
    <property type="entry name" value="Nucleotide_cyclase"/>
</dbReference>
<dbReference type="InterPro" id="IPR006189">
    <property type="entry name" value="CHASE_dom"/>
</dbReference>
<dbReference type="Pfam" id="PF00563">
    <property type="entry name" value="EAL"/>
    <property type="match status" value="1"/>
</dbReference>
<feature type="domain" description="EAL" evidence="7">
    <location>
        <begin position="453"/>
        <end position="707"/>
    </location>
</feature>
<evidence type="ECO:0000256" key="5">
    <source>
        <dbReference type="SAM" id="Phobius"/>
    </source>
</evidence>
<keyword evidence="10" id="KW-1185">Reference proteome</keyword>
<dbReference type="Proteomes" id="UP000679722">
    <property type="component" value="Unassembled WGS sequence"/>
</dbReference>
<keyword evidence="3 5" id="KW-1133">Transmembrane helix</keyword>
<dbReference type="InterPro" id="IPR035919">
    <property type="entry name" value="EAL_sf"/>
</dbReference>
<evidence type="ECO:0000259" key="7">
    <source>
        <dbReference type="PROSITE" id="PS50883"/>
    </source>
</evidence>
<dbReference type="InterPro" id="IPR001633">
    <property type="entry name" value="EAL_dom"/>
</dbReference>
<dbReference type="PROSITE" id="PS50887">
    <property type="entry name" value="GGDEF"/>
    <property type="match status" value="1"/>
</dbReference>
<evidence type="ECO:0000259" key="6">
    <source>
        <dbReference type="PROSITE" id="PS50839"/>
    </source>
</evidence>
<feature type="transmembrane region" description="Helical" evidence="5">
    <location>
        <begin position="240"/>
        <end position="261"/>
    </location>
</feature>
<dbReference type="InterPro" id="IPR042240">
    <property type="entry name" value="CHASE_sf"/>
</dbReference>